<evidence type="ECO:0000313" key="1">
    <source>
        <dbReference type="EMBL" id="GDY59621.1"/>
    </source>
</evidence>
<name>A0A4D4LDG7_STRVO</name>
<proteinExistence type="predicted"/>
<organism evidence="1 2">
    <name type="scientific">Streptomyces violaceusniger</name>
    <dbReference type="NCBI Taxonomy" id="68280"/>
    <lineage>
        <taxon>Bacteria</taxon>
        <taxon>Bacillati</taxon>
        <taxon>Actinomycetota</taxon>
        <taxon>Actinomycetes</taxon>
        <taxon>Kitasatosporales</taxon>
        <taxon>Streptomycetaceae</taxon>
        <taxon>Streptomyces</taxon>
        <taxon>Streptomyces violaceusniger group</taxon>
    </lineage>
</organism>
<comment type="caution">
    <text evidence="1">The sequence shown here is derived from an EMBL/GenBank/DDBJ whole genome shotgun (WGS) entry which is preliminary data.</text>
</comment>
<accession>A0A4D4LDG7</accession>
<dbReference type="AlphaFoldDB" id="A0A4D4LDG7"/>
<keyword evidence="2" id="KW-1185">Reference proteome</keyword>
<reference evidence="1 2" key="1">
    <citation type="journal article" date="2020" name="Int. J. Syst. Evol. Microbiol.">
        <title>Reclassification of Streptomyces castelarensis and Streptomyces sporoclivatus as later heterotypic synonyms of Streptomyces antimycoticus.</title>
        <authorList>
            <person name="Komaki H."/>
            <person name="Tamura T."/>
        </authorList>
    </citation>
    <scope>NUCLEOTIDE SEQUENCE [LARGE SCALE GENOMIC DNA]</scope>
    <source>
        <strain evidence="1 2">NBRC 13459</strain>
    </source>
</reference>
<dbReference type="Proteomes" id="UP000301309">
    <property type="component" value="Unassembled WGS sequence"/>
</dbReference>
<gene>
    <name evidence="1" type="ORF">SVIO_102440</name>
</gene>
<dbReference type="EMBL" id="BJHW01000002">
    <property type="protein sequence ID" value="GDY59621.1"/>
    <property type="molecule type" value="Genomic_DNA"/>
</dbReference>
<sequence length="172" mass="18853">MRRRHRTDNQAAVIKAARPRLTNAPVGKEMPVPGPVWCAGSSGRVRKCAVWTERAGCSGTSARWGEGREGFRAAGGGVVIVTGARVPACVGEMEDPAGPDETWRGQGMAVRLRTALVEGIDVRPQAPIAQFPLRDAPQAVVDAIVRRAYHDPPRRCLRRLLCLTRHRLCEEW</sequence>
<evidence type="ECO:0000313" key="2">
    <source>
        <dbReference type="Proteomes" id="UP000301309"/>
    </source>
</evidence>
<protein>
    <submittedName>
        <fullName evidence="1">Uncharacterized protein</fullName>
    </submittedName>
</protein>